<proteinExistence type="predicted"/>
<protein>
    <submittedName>
        <fullName evidence="7">ABC transporter permease</fullName>
    </submittedName>
</protein>
<feature type="transmembrane region" description="Helical" evidence="6">
    <location>
        <begin position="145"/>
        <end position="161"/>
    </location>
</feature>
<reference evidence="7 8" key="1">
    <citation type="submission" date="2016-02" db="EMBL/GenBank/DDBJ databases">
        <title>Anaerosporomusa subterraneum gen. nov., sp. nov., a spore-forming obligate anaerobe isolated from saprolite.</title>
        <authorList>
            <person name="Choi J.K."/>
            <person name="Shah M."/>
            <person name="Yee N."/>
        </authorList>
    </citation>
    <scope>NUCLEOTIDE SEQUENCE [LARGE SCALE GENOMIC DNA]</scope>
    <source>
        <strain evidence="7 8">RU4</strain>
    </source>
</reference>
<dbReference type="GO" id="GO:0005886">
    <property type="term" value="C:plasma membrane"/>
    <property type="evidence" value="ECO:0007669"/>
    <property type="project" value="UniProtKB-SubCell"/>
</dbReference>
<dbReference type="RefSeq" id="WP_066242374.1">
    <property type="nucleotide sequence ID" value="NZ_LSGP01000017.1"/>
</dbReference>
<evidence type="ECO:0000313" key="7">
    <source>
        <dbReference type="EMBL" id="KYZ76610.1"/>
    </source>
</evidence>
<feature type="transmembrane region" description="Helical" evidence="6">
    <location>
        <begin position="36"/>
        <end position="57"/>
    </location>
</feature>
<feature type="transmembrane region" description="Helical" evidence="6">
    <location>
        <begin position="270"/>
        <end position="289"/>
    </location>
</feature>
<evidence type="ECO:0000313" key="8">
    <source>
        <dbReference type="Proteomes" id="UP000076268"/>
    </source>
</evidence>
<feature type="transmembrane region" description="Helical" evidence="6">
    <location>
        <begin position="63"/>
        <end position="85"/>
    </location>
</feature>
<evidence type="ECO:0000256" key="5">
    <source>
        <dbReference type="ARBA" id="ARBA00023136"/>
    </source>
</evidence>
<keyword evidence="3 6" id="KW-0812">Transmembrane</keyword>
<accession>A0A154BS13</accession>
<gene>
    <name evidence="7" type="ORF">AXX12_09280</name>
</gene>
<keyword evidence="5 6" id="KW-0472">Membrane</keyword>
<comment type="caution">
    <text evidence="7">The sequence shown here is derived from an EMBL/GenBank/DDBJ whole genome shotgun (WGS) entry which is preliminary data.</text>
</comment>
<evidence type="ECO:0000256" key="3">
    <source>
        <dbReference type="ARBA" id="ARBA00022692"/>
    </source>
</evidence>
<keyword evidence="8" id="KW-1185">Reference proteome</keyword>
<dbReference type="PANTHER" id="PTHR43370:SF2">
    <property type="entry name" value="ABC TRANSPORTER PERMEASE PROTEIN"/>
    <property type="match status" value="1"/>
</dbReference>
<evidence type="ECO:0000256" key="4">
    <source>
        <dbReference type="ARBA" id="ARBA00022989"/>
    </source>
</evidence>
<dbReference type="PANTHER" id="PTHR43370">
    <property type="entry name" value="SUGAR ABC TRANSPORTER INTEGRAL MEMBRANE PROTEIN-RELATED"/>
    <property type="match status" value="1"/>
</dbReference>
<feature type="transmembrane region" description="Helical" evidence="6">
    <location>
        <begin position="192"/>
        <end position="214"/>
    </location>
</feature>
<dbReference type="AlphaFoldDB" id="A0A154BS13"/>
<dbReference type="InterPro" id="IPR001851">
    <property type="entry name" value="ABC_transp_permease"/>
</dbReference>
<feature type="transmembrane region" description="Helical" evidence="6">
    <location>
        <begin position="6"/>
        <end position="24"/>
    </location>
</feature>
<dbReference type="STRING" id="1794912.AXX12_09280"/>
<dbReference type="CDD" id="cd06580">
    <property type="entry name" value="TM_PBP1_transp_TpRbsC_like"/>
    <property type="match status" value="1"/>
</dbReference>
<keyword evidence="4 6" id="KW-1133">Transmembrane helix</keyword>
<evidence type="ECO:0000256" key="1">
    <source>
        <dbReference type="ARBA" id="ARBA00004651"/>
    </source>
</evidence>
<keyword evidence="2" id="KW-1003">Cell membrane</keyword>
<comment type="subcellular location">
    <subcellularLocation>
        <location evidence="1">Cell membrane</location>
        <topology evidence="1">Multi-pass membrane protein</topology>
    </subcellularLocation>
</comment>
<dbReference type="EMBL" id="LSGP01000017">
    <property type="protein sequence ID" value="KYZ76610.1"/>
    <property type="molecule type" value="Genomic_DNA"/>
</dbReference>
<dbReference type="Proteomes" id="UP000076268">
    <property type="component" value="Unassembled WGS sequence"/>
</dbReference>
<sequence length="310" mass="32656">MADQGFVISVLAAAITAGTPILYAALGELVTERAGILNLGVEGIMLVGAVSGFIAAVAFESSWIGLAAALLAGGMVALIHAFLTITLRANQTVCGLALTLFGTGLSGYLGKAYIGMPVPQPFVAQSLPFLSGIPFIGPIMFNHDILVYLSYLLAPLLWLFLTRTRPGLHLRALGENPAAADALGINVFFLRYLYVCIGGMLCGVGGAYLSLAYAPSWLENMTAGRGWIAVALVIFALWSPLRAMVGSYLFGGIDALGFYLQVKGVTLSPFFLTMLPYIFTIVALVAVMARRGGKLAAPGALGLPYDRESR</sequence>
<dbReference type="GO" id="GO:0022857">
    <property type="term" value="F:transmembrane transporter activity"/>
    <property type="evidence" value="ECO:0007669"/>
    <property type="project" value="InterPro"/>
</dbReference>
<feature type="transmembrane region" description="Helical" evidence="6">
    <location>
        <begin position="226"/>
        <end position="250"/>
    </location>
</feature>
<dbReference type="OrthoDB" id="9792579at2"/>
<name>A0A154BS13_ANASB</name>
<dbReference type="Pfam" id="PF02653">
    <property type="entry name" value="BPD_transp_2"/>
    <property type="match status" value="1"/>
</dbReference>
<feature type="transmembrane region" description="Helical" evidence="6">
    <location>
        <begin position="92"/>
        <end position="110"/>
    </location>
</feature>
<evidence type="ECO:0000256" key="6">
    <source>
        <dbReference type="SAM" id="Phobius"/>
    </source>
</evidence>
<organism evidence="7 8">
    <name type="scientific">Anaerosporomusa subterranea</name>
    <dbReference type="NCBI Taxonomy" id="1794912"/>
    <lineage>
        <taxon>Bacteria</taxon>
        <taxon>Bacillati</taxon>
        <taxon>Bacillota</taxon>
        <taxon>Negativicutes</taxon>
        <taxon>Acetonemataceae</taxon>
        <taxon>Anaerosporomusa</taxon>
    </lineage>
</organism>
<evidence type="ECO:0000256" key="2">
    <source>
        <dbReference type="ARBA" id="ARBA00022475"/>
    </source>
</evidence>